<dbReference type="GO" id="GO:0006457">
    <property type="term" value="P:protein folding"/>
    <property type="evidence" value="ECO:0007669"/>
    <property type="project" value="InterPro"/>
</dbReference>
<dbReference type="HAMAP" id="MF_00822">
    <property type="entry name" value="UreE"/>
    <property type="match status" value="1"/>
</dbReference>
<keyword evidence="2" id="KW-0533">Nickel</keyword>
<organism evidence="6 7">
    <name type="scientific">Halorubrum saccharovorum</name>
    <dbReference type="NCBI Taxonomy" id="2248"/>
    <lineage>
        <taxon>Archaea</taxon>
        <taxon>Methanobacteriati</taxon>
        <taxon>Methanobacteriota</taxon>
        <taxon>Stenosarchaea group</taxon>
        <taxon>Halobacteria</taxon>
        <taxon>Halobacteriales</taxon>
        <taxon>Haloferacaceae</taxon>
        <taxon>Halorubrum</taxon>
    </lineage>
</organism>
<gene>
    <name evidence="6" type="ORF">FK85_21640</name>
</gene>
<protein>
    <submittedName>
        <fullName evidence="6">Urease accessory protein UreE</fullName>
    </submittedName>
</protein>
<dbReference type="Pfam" id="PF02814">
    <property type="entry name" value="UreE_N"/>
    <property type="match status" value="1"/>
</dbReference>
<keyword evidence="7" id="KW-1185">Reference proteome</keyword>
<comment type="caution">
    <text evidence="6">The sequence shown here is derived from an EMBL/GenBank/DDBJ whole genome shotgun (WGS) entry which is preliminary data.</text>
</comment>
<dbReference type="AlphaFoldDB" id="A0A081EW38"/>
<dbReference type="RefSeq" id="WP_050024817.1">
    <property type="nucleotide sequence ID" value="NZ_JNFH02000029.1"/>
</dbReference>
<evidence type="ECO:0000313" key="6">
    <source>
        <dbReference type="EMBL" id="KDS91626.1"/>
    </source>
</evidence>
<evidence type="ECO:0000313" key="7">
    <source>
        <dbReference type="Proteomes" id="UP000053331"/>
    </source>
</evidence>
<keyword evidence="1" id="KW-0963">Cytoplasm</keyword>
<dbReference type="GO" id="GO:0005737">
    <property type="term" value="C:cytoplasm"/>
    <property type="evidence" value="ECO:0007669"/>
    <property type="project" value="InterPro"/>
</dbReference>
<keyword evidence="3" id="KW-0143">Chaperone</keyword>
<dbReference type="InterPro" id="IPR004029">
    <property type="entry name" value="UreE_N"/>
</dbReference>
<dbReference type="InterPro" id="IPR036118">
    <property type="entry name" value="UreE_N_sf"/>
</dbReference>
<dbReference type="GO" id="GO:0016151">
    <property type="term" value="F:nickel cation binding"/>
    <property type="evidence" value="ECO:0007669"/>
    <property type="project" value="InterPro"/>
</dbReference>
<dbReference type="EMBL" id="JNFH02000029">
    <property type="protein sequence ID" value="KDS91626.1"/>
    <property type="molecule type" value="Genomic_DNA"/>
</dbReference>
<feature type="region of interest" description="Disordered" evidence="4">
    <location>
        <begin position="165"/>
        <end position="233"/>
    </location>
</feature>
<evidence type="ECO:0000256" key="2">
    <source>
        <dbReference type="ARBA" id="ARBA00022596"/>
    </source>
</evidence>
<dbReference type="OrthoDB" id="241983at2157"/>
<accession>A0A081EW38</accession>
<evidence type="ECO:0000256" key="4">
    <source>
        <dbReference type="SAM" id="MobiDB-lite"/>
    </source>
</evidence>
<sequence>MKRIDGVVGNVDRDPALADVVAEHEAAGTLETVVLDDTERRRSRLRVTTDSGTDLGVLVDRPELTAGDVLVLDDDRAVVVAFEEREAFVVEFPAAEAAVETAVEFGHRIGNQHWDVAVEGDTVYVPVEADRAIIEDVLGPYLPADATTRYETVDAERFIEDAETDAGTAGHGGDHEHAGEGSQGHEHAGEAGHDHAHGDHDHTDEHGHDHAHSGDGRDHGHETESTSASAEER</sequence>
<proteinExistence type="inferred from homology"/>
<dbReference type="InterPro" id="IPR012406">
    <property type="entry name" value="UreE"/>
</dbReference>
<feature type="domain" description="UreE urease accessory N-terminal" evidence="5">
    <location>
        <begin position="16"/>
        <end position="78"/>
    </location>
</feature>
<dbReference type="SUPFAM" id="SSF69287">
    <property type="entry name" value="Urease metallochaperone UreE, N-terminal domain"/>
    <property type="match status" value="1"/>
</dbReference>
<dbReference type="NCBIfam" id="NF009752">
    <property type="entry name" value="PRK13261.1-2"/>
    <property type="match status" value="1"/>
</dbReference>
<reference evidence="6 7" key="1">
    <citation type="journal article" date="2015" name="Genome Announc.">
        <title>Draft genome sequence of a Halorubrum H3 strain isolated from the burlinskoye salt lake (Altai Krai, Russia).</title>
        <authorList>
            <person name="Rozanov A.S."/>
            <person name="Bryanskaya A.V."/>
            <person name="Malup T.K."/>
            <person name="Kotenko A.V."/>
            <person name="Peltek S.E."/>
        </authorList>
    </citation>
    <scope>NUCLEOTIDE SEQUENCE [LARGE SCALE GENOMIC DNA]</scope>
    <source>
        <strain evidence="6 7">H3</strain>
    </source>
</reference>
<dbReference type="Gene3D" id="2.60.260.20">
    <property type="entry name" value="Urease metallochaperone UreE, N-terminal domain"/>
    <property type="match status" value="1"/>
</dbReference>
<dbReference type="SMART" id="SM00988">
    <property type="entry name" value="UreE_N"/>
    <property type="match status" value="1"/>
</dbReference>
<feature type="compositionally biased region" description="Basic and acidic residues" evidence="4">
    <location>
        <begin position="172"/>
        <end position="233"/>
    </location>
</feature>
<evidence type="ECO:0000259" key="5">
    <source>
        <dbReference type="SMART" id="SM00988"/>
    </source>
</evidence>
<name>A0A081EW38_9EURY</name>
<evidence type="ECO:0000256" key="3">
    <source>
        <dbReference type="ARBA" id="ARBA00023186"/>
    </source>
</evidence>
<dbReference type="Proteomes" id="UP000053331">
    <property type="component" value="Unassembled WGS sequence"/>
</dbReference>
<evidence type="ECO:0000256" key="1">
    <source>
        <dbReference type="ARBA" id="ARBA00022490"/>
    </source>
</evidence>